<dbReference type="GO" id="GO:0051607">
    <property type="term" value="P:defense response to virus"/>
    <property type="evidence" value="ECO:0007669"/>
    <property type="project" value="UniProtKB-UniRule"/>
</dbReference>
<dbReference type="RefSeq" id="WP_004819785.1">
    <property type="nucleotide sequence ID" value="NZ_UGTH01000001.1"/>
</dbReference>
<dbReference type="Gene3D" id="1.20.120.920">
    <property type="entry name" value="CRISPR-associated endonuclease Cas1, C-terminal domain"/>
    <property type="match status" value="1"/>
</dbReference>
<dbReference type="EMBL" id="UGTH01000001">
    <property type="protein sequence ID" value="SUB75491.1"/>
    <property type="molecule type" value="Genomic_DNA"/>
</dbReference>
<keyword evidence="3 10" id="KW-0255">Endonuclease</keyword>
<comment type="cofactor">
    <cofactor evidence="10">
        <name>Mg(2+)</name>
        <dbReference type="ChEBI" id="CHEBI:18420"/>
    </cofactor>
    <cofactor evidence="10">
        <name>Mn(2+)</name>
        <dbReference type="ChEBI" id="CHEBI:29035"/>
    </cofactor>
</comment>
<evidence type="ECO:0000256" key="1">
    <source>
        <dbReference type="ARBA" id="ARBA00022722"/>
    </source>
</evidence>
<dbReference type="PANTHER" id="PTHR34353:SF2">
    <property type="entry name" value="CRISPR-ASSOCIATED ENDONUCLEASE CAS1 1"/>
    <property type="match status" value="1"/>
</dbReference>
<evidence type="ECO:0000256" key="4">
    <source>
        <dbReference type="ARBA" id="ARBA00022801"/>
    </source>
</evidence>
<reference evidence="11 12" key="1">
    <citation type="submission" date="2018-06" db="EMBL/GenBank/DDBJ databases">
        <authorList>
            <consortium name="Pathogen Informatics"/>
            <person name="Doyle S."/>
        </authorList>
    </citation>
    <scope>NUCLEOTIDE SEQUENCE [LARGE SCALE GENOMIC DNA]</scope>
    <source>
        <strain evidence="11 12">NCTC11088</strain>
    </source>
</reference>
<dbReference type="Gene3D" id="3.100.10.20">
    <property type="entry name" value="CRISPR-associated endonuclease Cas1, N-terminal domain"/>
    <property type="match status" value="1"/>
</dbReference>
<feature type="binding site" evidence="10">
    <location>
        <position position="219"/>
    </location>
    <ligand>
        <name>Mn(2+)</name>
        <dbReference type="ChEBI" id="CHEBI:29035"/>
    </ligand>
</feature>
<dbReference type="GO" id="GO:0016787">
    <property type="term" value="F:hydrolase activity"/>
    <property type="evidence" value="ECO:0007669"/>
    <property type="project" value="UniProtKB-KW"/>
</dbReference>
<dbReference type="AlphaFoldDB" id="A0A379DD21"/>
<comment type="similarity">
    <text evidence="10">Belongs to the CRISPR-associated endonuclease Cas1 family.</text>
</comment>
<evidence type="ECO:0000256" key="3">
    <source>
        <dbReference type="ARBA" id="ARBA00022759"/>
    </source>
</evidence>
<feature type="binding site" evidence="10">
    <location>
        <position position="154"/>
    </location>
    <ligand>
        <name>Mn(2+)</name>
        <dbReference type="ChEBI" id="CHEBI:29035"/>
    </ligand>
</feature>
<dbReference type="NCBIfam" id="TIGR00287">
    <property type="entry name" value="cas1"/>
    <property type="match status" value="1"/>
</dbReference>
<keyword evidence="2 10" id="KW-0479">Metal-binding</keyword>
<keyword evidence="6 10" id="KW-0051">Antiviral defense</keyword>
<evidence type="ECO:0000313" key="12">
    <source>
        <dbReference type="Proteomes" id="UP000254777"/>
    </source>
</evidence>
<dbReference type="GO" id="GO:0043571">
    <property type="term" value="P:maintenance of CRISPR repeat elements"/>
    <property type="evidence" value="ECO:0007669"/>
    <property type="project" value="UniProtKB-UniRule"/>
</dbReference>
<comment type="subunit">
    <text evidence="9 10">Homodimer, forms a heterotetramer with a Cas2 homodimer.</text>
</comment>
<dbReference type="InterPro" id="IPR042206">
    <property type="entry name" value="CRISPR-assoc_Cas1_C"/>
</dbReference>
<evidence type="ECO:0000256" key="10">
    <source>
        <dbReference type="HAMAP-Rule" id="MF_01470"/>
    </source>
</evidence>
<protein>
    <recommendedName>
        <fullName evidence="10">CRISPR-associated endonuclease Cas1</fullName>
        <ecNumber evidence="10">3.1.-.-</ecNumber>
    </recommendedName>
</protein>
<dbReference type="HAMAP" id="MF_01470">
    <property type="entry name" value="Cas1"/>
    <property type="match status" value="1"/>
</dbReference>
<evidence type="ECO:0000256" key="7">
    <source>
        <dbReference type="ARBA" id="ARBA00023125"/>
    </source>
</evidence>
<dbReference type="PANTHER" id="PTHR34353">
    <property type="entry name" value="CRISPR-ASSOCIATED ENDONUCLEASE CAS1 1"/>
    <property type="match status" value="1"/>
</dbReference>
<name>A0A379DD21_9FIRM</name>
<sequence>MILLITEQGSNVRINNDRIVMETDDLKRSVPKELIENVAVFGNVQLSTQFIQHCLKRKITVSFYSNTGEYFGKLVNTSSGNFKRLKLQIEAIEDEEFRRKFAEKIIENKINNQLTLLRRLNRRRNIVDKEIEEIGIIKRKITQKDNVDQMLGYEGAISRIYFRALSKILPEEFKFDKRTRQPPRDPFNSMISLGYTILLHEIIGQIESVGLSPYGGIIHGHRLNHPSLGSDMLEEYRAIIVDAFVMDLINSGSTKIEDFEITREGVFLEPKFLKEFLKKFQEKLASTHKYIDEIETPITYRKTLYHQTTKLVRAIENKNIEEYNPIRIR</sequence>
<dbReference type="EC" id="3.1.-.-" evidence="10"/>
<dbReference type="Proteomes" id="UP000254777">
    <property type="component" value="Unassembled WGS sequence"/>
</dbReference>
<evidence type="ECO:0000256" key="5">
    <source>
        <dbReference type="ARBA" id="ARBA00022842"/>
    </source>
</evidence>
<dbReference type="GO" id="GO:0046872">
    <property type="term" value="F:metal ion binding"/>
    <property type="evidence" value="ECO:0007669"/>
    <property type="project" value="UniProtKB-UniRule"/>
</dbReference>
<comment type="function">
    <text evidence="10">CRISPR (clustered regularly interspaced short palindromic repeat), is an adaptive immune system that provides protection against mobile genetic elements (viruses, transposable elements and conjugative plasmids). CRISPR clusters contain spacers, sequences complementary to antecedent mobile elements, and target invading nucleic acids. CRISPR clusters are transcribed and processed into CRISPR RNA (crRNA). Acts as a dsDNA endonuclease. Involved in the integration of spacer DNA into the CRISPR cassette.</text>
</comment>
<keyword evidence="1 10" id="KW-0540">Nuclease</keyword>
<dbReference type="CDD" id="cd09634">
    <property type="entry name" value="Cas1_I-II-III"/>
    <property type="match status" value="1"/>
</dbReference>
<accession>A0A379DD21</accession>
<keyword evidence="5 10" id="KW-0460">Magnesium</keyword>
<dbReference type="Pfam" id="PF01867">
    <property type="entry name" value="Cas_Cas1"/>
    <property type="match status" value="1"/>
</dbReference>
<evidence type="ECO:0000256" key="2">
    <source>
        <dbReference type="ARBA" id="ARBA00022723"/>
    </source>
</evidence>
<proteinExistence type="inferred from homology"/>
<keyword evidence="7 10" id="KW-0238">DNA-binding</keyword>
<keyword evidence="8 10" id="KW-0464">Manganese</keyword>
<dbReference type="InterPro" id="IPR042211">
    <property type="entry name" value="CRISPR-assoc_Cas1_N"/>
</dbReference>
<evidence type="ECO:0000256" key="9">
    <source>
        <dbReference type="ARBA" id="ARBA00038592"/>
    </source>
</evidence>
<feature type="binding site" evidence="10">
    <location>
        <position position="234"/>
    </location>
    <ligand>
        <name>Mn(2+)</name>
        <dbReference type="ChEBI" id="CHEBI:29035"/>
    </ligand>
</feature>
<keyword evidence="4 10" id="KW-0378">Hydrolase</keyword>
<dbReference type="InterPro" id="IPR050646">
    <property type="entry name" value="Cas1"/>
</dbReference>
<dbReference type="GO" id="GO:0004519">
    <property type="term" value="F:endonuclease activity"/>
    <property type="evidence" value="ECO:0007669"/>
    <property type="project" value="UniProtKB-UniRule"/>
</dbReference>
<gene>
    <name evidence="10" type="primary">cas1</name>
    <name evidence="11" type="ORF">NCTC11088_01288</name>
</gene>
<dbReference type="GO" id="GO:0003677">
    <property type="term" value="F:DNA binding"/>
    <property type="evidence" value="ECO:0007669"/>
    <property type="project" value="UniProtKB-KW"/>
</dbReference>
<dbReference type="InterPro" id="IPR002729">
    <property type="entry name" value="CRISPR-assoc_Cas1"/>
</dbReference>
<evidence type="ECO:0000313" key="11">
    <source>
        <dbReference type="EMBL" id="SUB75491.1"/>
    </source>
</evidence>
<evidence type="ECO:0000256" key="6">
    <source>
        <dbReference type="ARBA" id="ARBA00023118"/>
    </source>
</evidence>
<organism evidence="11 12">
    <name type="scientific">Peptoniphilus indolicus</name>
    <dbReference type="NCBI Taxonomy" id="33030"/>
    <lineage>
        <taxon>Bacteria</taxon>
        <taxon>Bacillati</taxon>
        <taxon>Bacillota</taxon>
        <taxon>Tissierellia</taxon>
        <taxon>Tissierellales</taxon>
        <taxon>Peptoniphilaceae</taxon>
        <taxon>Peptoniphilus</taxon>
    </lineage>
</organism>
<evidence type="ECO:0000256" key="8">
    <source>
        <dbReference type="ARBA" id="ARBA00023211"/>
    </source>
</evidence>